<keyword evidence="4" id="KW-1185">Reference proteome</keyword>
<comment type="caution">
    <text evidence="3">The sequence shown here is derived from an EMBL/GenBank/DDBJ whole genome shotgun (WGS) entry which is preliminary data.</text>
</comment>
<dbReference type="Proteomes" id="UP000252479">
    <property type="component" value="Unassembled WGS sequence"/>
</dbReference>
<dbReference type="RefSeq" id="WP_086961011.1">
    <property type="nucleotide sequence ID" value="NZ_AP018680.1"/>
</dbReference>
<evidence type="ECO:0000313" key="4">
    <source>
        <dbReference type="Proteomes" id="UP000252479"/>
    </source>
</evidence>
<dbReference type="OrthoDB" id="273564at2"/>
<feature type="region of interest" description="Disordered" evidence="1">
    <location>
        <begin position="147"/>
        <end position="176"/>
    </location>
</feature>
<sequence>MEEHTFLTFVVMNTRLLKTGGAASHQFKQEGGYIGNDESCHWVLPDPNNALITPYCQIKFQNGQYHLVDIQGGIGVNEQDPQFEQNKAIIVHNGDVFRIGSYQLKAHLKVVEVEMEQSYKSMNESVEKDSPHTYIPQLDIDLPPSMDVSVSSSEITKPRIEPEANKEKDMSPTSDLLRSEQSEVESLKASIEGLVSIHSRQDSYFHLLNRSFQPIQDNPLQMGLSVNETEKLMFGQNKSLFHLDPAQAISTSLQSIENHSERMHQSTTIALKYILNELSPDVLLKRFQTYKKNAPDNVDSDAWAWKMYQSYFSELTSGRQKGFEKQFWEVLERSYDSIQRQDKG</sequence>
<evidence type="ECO:0000259" key="2">
    <source>
        <dbReference type="Pfam" id="PF20232"/>
    </source>
</evidence>
<dbReference type="InterPro" id="IPR008984">
    <property type="entry name" value="SMAD_FHA_dom_sf"/>
</dbReference>
<proteinExistence type="predicted"/>
<dbReference type="CDD" id="cd00060">
    <property type="entry name" value="FHA"/>
    <property type="match status" value="1"/>
</dbReference>
<dbReference type="AlphaFoldDB" id="A0A368LME7"/>
<gene>
    <name evidence="3" type="ORF">CIK83_04750</name>
</gene>
<evidence type="ECO:0000313" key="3">
    <source>
        <dbReference type="EMBL" id="RCS72975.1"/>
    </source>
</evidence>
<organism evidence="3 4">
    <name type="scientific">Vibrio casei</name>
    <dbReference type="NCBI Taxonomy" id="673372"/>
    <lineage>
        <taxon>Bacteria</taxon>
        <taxon>Pseudomonadati</taxon>
        <taxon>Pseudomonadota</taxon>
        <taxon>Gammaproteobacteria</taxon>
        <taxon>Vibrionales</taxon>
        <taxon>Vibrionaceae</taxon>
        <taxon>Vibrio</taxon>
    </lineage>
</organism>
<dbReference type="EMBL" id="QPGL01000001">
    <property type="protein sequence ID" value="RCS72975.1"/>
    <property type="molecule type" value="Genomic_DNA"/>
</dbReference>
<dbReference type="GeneID" id="303188214"/>
<dbReference type="Gene3D" id="2.60.200.20">
    <property type="match status" value="1"/>
</dbReference>
<dbReference type="InterPro" id="IPR046883">
    <property type="entry name" value="T6SS_FHA_C"/>
</dbReference>
<accession>A0A368LME7</accession>
<name>A0A368LME7_9VIBR</name>
<dbReference type="Pfam" id="PF20232">
    <property type="entry name" value="T6SS_FHA_C"/>
    <property type="match status" value="1"/>
</dbReference>
<protein>
    <recommendedName>
        <fullName evidence="2">Type VI secretion system FHA domain-containing protein</fullName>
    </recommendedName>
</protein>
<reference evidence="3 4" key="1">
    <citation type="journal article" date="2017" name="Elife">
        <title>Extensive horizontal gene transfer in cheese-associated bacteria.</title>
        <authorList>
            <person name="Bonham K.S."/>
            <person name="Wolfe B.E."/>
            <person name="Dutton R.J."/>
        </authorList>
    </citation>
    <scope>NUCLEOTIDE SEQUENCE [LARGE SCALE GENOMIC DNA]</scope>
    <source>
        <strain evidence="3 4">JB196</strain>
    </source>
</reference>
<evidence type="ECO:0000256" key="1">
    <source>
        <dbReference type="SAM" id="MobiDB-lite"/>
    </source>
</evidence>
<dbReference type="SUPFAM" id="SSF49879">
    <property type="entry name" value="SMAD/FHA domain"/>
    <property type="match status" value="1"/>
</dbReference>
<feature type="compositionally biased region" description="Basic and acidic residues" evidence="1">
    <location>
        <begin position="156"/>
        <end position="170"/>
    </location>
</feature>
<feature type="domain" description="Type VI secretion system FHA" evidence="2">
    <location>
        <begin position="185"/>
        <end position="337"/>
    </location>
</feature>